<evidence type="ECO:0000259" key="2">
    <source>
        <dbReference type="Pfam" id="PF06482"/>
    </source>
</evidence>
<reference evidence="3" key="1">
    <citation type="journal article" date="2011" name="Genome Biol.">
        <title>The draft genome of the carcinogenic human liver fluke Clonorchis sinensis.</title>
        <authorList>
            <person name="Wang X."/>
            <person name="Chen W."/>
            <person name="Huang Y."/>
            <person name="Sun J."/>
            <person name="Men J."/>
            <person name="Liu H."/>
            <person name="Luo F."/>
            <person name="Guo L."/>
            <person name="Lv X."/>
            <person name="Deng C."/>
            <person name="Zhou C."/>
            <person name="Fan Y."/>
            <person name="Li X."/>
            <person name="Huang L."/>
            <person name="Hu Y."/>
            <person name="Liang C."/>
            <person name="Hu X."/>
            <person name="Xu J."/>
            <person name="Yu X."/>
        </authorList>
    </citation>
    <scope>NUCLEOTIDE SEQUENCE [LARGE SCALE GENOMIC DNA]</scope>
    <source>
        <strain evidence="3">Henan</strain>
    </source>
</reference>
<dbReference type="Pfam" id="PF06482">
    <property type="entry name" value="Endostatin"/>
    <property type="match status" value="1"/>
</dbReference>
<proteinExistence type="predicted"/>
<dbReference type="InterPro" id="IPR016187">
    <property type="entry name" value="CTDL_fold"/>
</dbReference>
<accession>G7YPD8</accession>
<feature type="compositionally biased region" description="Basic and acidic residues" evidence="1">
    <location>
        <begin position="231"/>
        <end position="240"/>
    </location>
</feature>
<dbReference type="Gene3D" id="3.10.100.10">
    <property type="entry name" value="Mannose-Binding Protein A, subunit A"/>
    <property type="match status" value="1"/>
</dbReference>
<feature type="domain" description="Collagenase NC10/endostatin" evidence="2">
    <location>
        <begin position="460"/>
        <end position="639"/>
    </location>
</feature>
<keyword evidence="3" id="KW-0176">Collagen</keyword>
<evidence type="ECO:0000313" key="4">
    <source>
        <dbReference type="Proteomes" id="UP000008909"/>
    </source>
</evidence>
<dbReference type="InterPro" id="IPR016186">
    <property type="entry name" value="C-type_lectin-like/link_sf"/>
</dbReference>
<dbReference type="GO" id="GO:0005581">
    <property type="term" value="C:collagen trimer"/>
    <property type="evidence" value="ECO:0007669"/>
    <property type="project" value="UniProtKB-KW"/>
</dbReference>
<feature type="region of interest" description="Disordered" evidence="1">
    <location>
        <begin position="221"/>
        <end position="240"/>
    </location>
</feature>
<dbReference type="Proteomes" id="UP000008909">
    <property type="component" value="Unassembled WGS sequence"/>
</dbReference>
<protein>
    <submittedName>
        <fullName evidence="3">Collagen type XV alpha</fullName>
    </submittedName>
</protein>
<gene>
    <name evidence="3" type="ORF">CLF_105551</name>
</gene>
<dbReference type="EMBL" id="DF143927">
    <property type="protein sequence ID" value="GAA54819.1"/>
    <property type="molecule type" value="Genomic_DNA"/>
</dbReference>
<evidence type="ECO:0000313" key="3">
    <source>
        <dbReference type="EMBL" id="GAA54819.1"/>
    </source>
</evidence>
<evidence type="ECO:0000256" key="1">
    <source>
        <dbReference type="SAM" id="MobiDB-lite"/>
    </source>
</evidence>
<dbReference type="SUPFAM" id="SSF56436">
    <property type="entry name" value="C-type lectin-like"/>
    <property type="match status" value="1"/>
</dbReference>
<name>G7YPD8_CLOSI</name>
<keyword evidence="4" id="KW-1185">Reference proteome</keyword>
<dbReference type="InterPro" id="IPR010515">
    <property type="entry name" value="Collagenase_NC10/endostatin"/>
</dbReference>
<sequence>MTSVFNTDASLPYNRVLFESLIVKKRIKMDGEGTYCCLTTIIPRNLSHRSRVHFQPIKRPDVKQKVTRVPAVKPVGSRNQEVGIGREYRESYSRLKTPYLNEKFRERIGSTITGWPLRPALFEFAISEILRRTPGDKQKPCAQRRKPCLPGTHVILIFKEEKGTGVSPVFGMLPNTPLLNSPLELQAEKQEVVELSVCIGPPGEQGPPGVCSLEQCKEVAIPGPPGPPGQRGEKGDPGYCDLKDEQNHQTIVHMIREYLSRPEVQVQFKEQLSDAEKCQCPRDQPSTTSTEVSAPRVGEINGFGAMVFEKESDLRKTSHTLPTGAMVFVKEHDTFYLKTNEEANRWRILSIGCSKPVGVYFYIQSLGLHALKLALCVDDGLSSHPTYNLCWLRKAIDRSSSSPSDSNFNVALLPLDYNSLSHPSAKSDVVRLVLLKEARRTTLISIDGVLAGEEYGRANLYLVARNERLRGDLRQNDHLTGAHSGSIYACQRSATKIGLGRAFYPLISTDVFNMDYVVPPMYRYNVPLVNVNGEVIFDDFMGLIQGRGAPKAKILTFDGQDVMDDPAAPCLWIGRRPIYLNGDYEYAAQAKCRNWQSTQPTERALAVSFPMKNSDAGLLAKENSHLVACSSYCRMLCIQLAPTEA</sequence>
<dbReference type="AlphaFoldDB" id="G7YPD8"/>
<reference key="2">
    <citation type="submission" date="2011-10" db="EMBL/GenBank/DDBJ databases">
        <title>The genome and transcriptome sequence of Clonorchis sinensis provide insights into the carcinogenic liver fluke.</title>
        <authorList>
            <person name="Wang X."/>
            <person name="Huang Y."/>
            <person name="Chen W."/>
            <person name="Liu H."/>
            <person name="Guo L."/>
            <person name="Chen Y."/>
            <person name="Luo F."/>
            <person name="Zhou W."/>
            <person name="Sun J."/>
            <person name="Mao Q."/>
            <person name="Liang P."/>
            <person name="Zhou C."/>
            <person name="Tian Y."/>
            <person name="Men J."/>
            <person name="Lv X."/>
            <person name="Huang L."/>
            <person name="Zhou J."/>
            <person name="Hu Y."/>
            <person name="Li R."/>
            <person name="Zhang F."/>
            <person name="Lei H."/>
            <person name="Li X."/>
            <person name="Hu X."/>
            <person name="Liang C."/>
            <person name="Xu J."/>
            <person name="Wu Z."/>
            <person name="Yu X."/>
        </authorList>
    </citation>
    <scope>NUCLEOTIDE SEQUENCE</scope>
    <source>
        <strain>Henan</strain>
    </source>
</reference>
<organism evidence="3 4">
    <name type="scientific">Clonorchis sinensis</name>
    <name type="common">Chinese liver fluke</name>
    <dbReference type="NCBI Taxonomy" id="79923"/>
    <lineage>
        <taxon>Eukaryota</taxon>
        <taxon>Metazoa</taxon>
        <taxon>Spiralia</taxon>
        <taxon>Lophotrochozoa</taxon>
        <taxon>Platyhelminthes</taxon>
        <taxon>Trematoda</taxon>
        <taxon>Digenea</taxon>
        <taxon>Opisthorchiida</taxon>
        <taxon>Opisthorchiata</taxon>
        <taxon>Opisthorchiidae</taxon>
        <taxon>Clonorchis</taxon>
    </lineage>
</organism>